<dbReference type="AlphaFoldDB" id="A0ABD1BGK4"/>
<dbReference type="FunFam" id="3.90.1150.10:FF:000151">
    <property type="entry name" value="Alanine aminotransferase 2"/>
    <property type="match status" value="1"/>
</dbReference>
<evidence type="ECO:0000256" key="5">
    <source>
        <dbReference type="ARBA" id="ARBA00022898"/>
    </source>
</evidence>
<protein>
    <recommendedName>
        <fullName evidence="9">alanine transaminase</fullName>
        <ecNumber evidence="9">2.6.1.2</ecNumber>
    </recommendedName>
</protein>
<evidence type="ECO:0000313" key="11">
    <source>
        <dbReference type="EMBL" id="KAL1214455.1"/>
    </source>
</evidence>
<gene>
    <name evidence="11" type="ORF">V5N11_033682</name>
</gene>
<comment type="similarity">
    <text evidence="8">Belongs to the class-I pyridoxal-phosphate-dependent aminotransferase family. Alanine aminotransferase subfamily.</text>
</comment>
<dbReference type="PANTHER" id="PTHR11751:SF29">
    <property type="entry name" value="ALANINE TRANSAMINASE"/>
    <property type="match status" value="1"/>
</dbReference>
<evidence type="ECO:0000256" key="3">
    <source>
        <dbReference type="ARBA" id="ARBA00022576"/>
    </source>
</evidence>
<comment type="subunit">
    <text evidence="2">Homodimer.</text>
</comment>
<proteinExistence type="inferred from homology"/>
<comment type="pathway">
    <text evidence="6">Amino-acid degradation; L-alanine degradation via transaminase pathway; pyruvate from L-alanine: step 1/1.</text>
</comment>
<dbReference type="Proteomes" id="UP001558713">
    <property type="component" value="Unassembled WGS sequence"/>
</dbReference>
<keyword evidence="4" id="KW-0808">Transferase</keyword>
<dbReference type="FunFam" id="3.40.640.10:FF:000012">
    <property type="entry name" value="alanine aminotransferase 2"/>
    <property type="match status" value="1"/>
</dbReference>
<keyword evidence="5" id="KW-0663">Pyridoxal phosphate</keyword>
<dbReference type="Pfam" id="PF00155">
    <property type="entry name" value="Aminotran_1_2"/>
    <property type="match status" value="1"/>
</dbReference>
<evidence type="ECO:0000256" key="8">
    <source>
        <dbReference type="ARBA" id="ARBA00025785"/>
    </source>
</evidence>
<dbReference type="Gene3D" id="3.40.640.10">
    <property type="entry name" value="Type I PLP-dependent aspartate aminotransferase-like (Major domain)"/>
    <property type="match status" value="1"/>
</dbReference>
<sequence length="548" mass="60393">MRRFLINQGKSLLDNTRRQHHTTRRFLSILPSTSAPVPVPVPSRAPLVSLSRFLSSTSKMAASDSASSLPVTIDSINPKVLKCEYAVRGEIVNIAQKLQDDLKSNKDAYPFDEIIYCNIGNPQSLGQLPIKFFREVLALCDHTSLLDESETHGLFSTDSIDRAWKILDQIPGRATGAYSHSQGIKGLRDTIAAGMEARDGFPVDPNDIFLTDGASPAIHMMLQLLLSSEKDGILCPIPQYPLYSASIALNGGSLVPYYLDEATGWGLEISDLKKQVEEARSKGIAVRALVVINPGNPTGQVLAEENQRDIVNFCKQEGLVLLADEVYQENVYVSDKEFHSFKKVARSLGYGEKDISLVSFQSISKGYYGECGKRGGYMEVTGFTSDVREQIYKLATVNLCSNISGQILASLVMSPPKPGDDSYDSYIAERDGILTSMARRAKTLEEALNNLEGVTCNRAEGAMYLFPRIDLPQKAIEAAETVNTAPDAFYCKRLLNATGIVVVPGSGFGQVPGTWHFRCTILPQEEKIPDIVNRLTEFHKSFMDEFRN</sequence>
<dbReference type="CDD" id="cd00609">
    <property type="entry name" value="AAT_like"/>
    <property type="match status" value="1"/>
</dbReference>
<dbReference type="Gene3D" id="3.90.1150.10">
    <property type="entry name" value="Aspartate Aminotransferase, domain 1"/>
    <property type="match status" value="1"/>
</dbReference>
<name>A0ABD1BGK4_CARAN</name>
<organism evidence="11 12">
    <name type="scientific">Cardamine amara subsp. amara</name>
    <dbReference type="NCBI Taxonomy" id="228776"/>
    <lineage>
        <taxon>Eukaryota</taxon>
        <taxon>Viridiplantae</taxon>
        <taxon>Streptophyta</taxon>
        <taxon>Embryophyta</taxon>
        <taxon>Tracheophyta</taxon>
        <taxon>Spermatophyta</taxon>
        <taxon>Magnoliopsida</taxon>
        <taxon>eudicotyledons</taxon>
        <taxon>Gunneridae</taxon>
        <taxon>Pentapetalae</taxon>
        <taxon>rosids</taxon>
        <taxon>malvids</taxon>
        <taxon>Brassicales</taxon>
        <taxon>Brassicaceae</taxon>
        <taxon>Cardamineae</taxon>
        <taxon>Cardamine</taxon>
    </lineage>
</organism>
<evidence type="ECO:0000256" key="4">
    <source>
        <dbReference type="ARBA" id="ARBA00022679"/>
    </source>
</evidence>
<dbReference type="InterPro" id="IPR015422">
    <property type="entry name" value="PyrdxlP-dep_Trfase_small"/>
</dbReference>
<evidence type="ECO:0000256" key="9">
    <source>
        <dbReference type="ARBA" id="ARBA00026106"/>
    </source>
</evidence>
<evidence type="ECO:0000256" key="1">
    <source>
        <dbReference type="ARBA" id="ARBA00001933"/>
    </source>
</evidence>
<dbReference type="InterPro" id="IPR045088">
    <property type="entry name" value="ALAT1/2-like"/>
</dbReference>
<dbReference type="InterPro" id="IPR004839">
    <property type="entry name" value="Aminotransferase_I/II_large"/>
</dbReference>
<evidence type="ECO:0000256" key="7">
    <source>
        <dbReference type="ARBA" id="ARBA00025709"/>
    </source>
</evidence>
<dbReference type="InterPro" id="IPR015424">
    <property type="entry name" value="PyrdxlP-dep_Trfase"/>
</dbReference>
<feature type="domain" description="Aminotransferase class I/classII large" evidence="10">
    <location>
        <begin position="170"/>
        <end position="534"/>
    </location>
</feature>
<reference evidence="11 12" key="1">
    <citation type="submission" date="2024-04" db="EMBL/GenBank/DDBJ databases">
        <title>Genome assembly C_amara_ONT_v2.</title>
        <authorList>
            <person name="Yant L."/>
            <person name="Moore C."/>
            <person name="Slenker M."/>
        </authorList>
    </citation>
    <scope>NUCLEOTIDE SEQUENCE [LARGE SCALE GENOMIC DNA]</scope>
    <source>
        <tissue evidence="11">Leaf</tissue>
    </source>
</reference>
<dbReference type="InterPro" id="IPR015421">
    <property type="entry name" value="PyrdxlP-dep_Trfase_major"/>
</dbReference>
<dbReference type="EC" id="2.6.1.2" evidence="9"/>
<comment type="cofactor">
    <cofactor evidence="1">
        <name>pyridoxal 5'-phosphate</name>
        <dbReference type="ChEBI" id="CHEBI:597326"/>
    </cofactor>
</comment>
<dbReference type="GO" id="GO:0004021">
    <property type="term" value="F:L-alanine:2-oxoglutarate aminotransferase activity"/>
    <property type="evidence" value="ECO:0007669"/>
    <property type="project" value="UniProtKB-EC"/>
</dbReference>
<evidence type="ECO:0000313" key="12">
    <source>
        <dbReference type="Proteomes" id="UP001558713"/>
    </source>
</evidence>
<dbReference type="PANTHER" id="PTHR11751">
    <property type="entry name" value="ALANINE AMINOTRANSFERASE"/>
    <property type="match status" value="1"/>
</dbReference>
<evidence type="ECO:0000256" key="2">
    <source>
        <dbReference type="ARBA" id="ARBA00011738"/>
    </source>
</evidence>
<dbReference type="FunFam" id="1.10.287.1970:FF:000001">
    <property type="entry name" value="Alanine aminotransferase 2"/>
    <property type="match status" value="1"/>
</dbReference>
<evidence type="ECO:0000256" key="6">
    <source>
        <dbReference type="ARBA" id="ARBA00025708"/>
    </source>
</evidence>
<accession>A0ABD1BGK4</accession>
<keyword evidence="3 11" id="KW-0032">Aminotransferase</keyword>
<comment type="pathway">
    <text evidence="7">Photosynthesis; C4 acid pathway.</text>
</comment>
<comment type="caution">
    <text evidence="11">The sequence shown here is derived from an EMBL/GenBank/DDBJ whole genome shotgun (WGS) entry which is preliminary data.</text>
</comment>
<dbReference type="SUPFAM" id="SSF53383">
    <property type="entry name" value="PLP-dependent transferases"/>
    <property type="match status" value="1"/>
</dbReference>
<evidence type="ECO:0000259" key="10">
    <source>
        <dbReference type="Pfam" id="PF00155"/>
    </source>
</evidence>
<keyword evidence="12" id="KW-1185">Reference proteome</keyword>
<dbReference type="EMBL" id="JBANAX010000312">
    <property type="protein sequence ID" value="KAL1214455.1"/>
    <property type="molecule type" value="Genomic_DNA"/>
</dbReference>
<dbReference type="Gene3D" id="1.10.287.1970">
    <property type="match status" value="1"/>
</dbReference>